<dbReference type="EMBL" id="JH000983">
    <property type="protein sequence ID" value="EGW05912.1"/>
    <property type="molecule type" value="Genomic_DNA"/>
</dbReference>
<name>G3HZS0_CRIGR</name>
<sequence length="72" mass="7985">MSPAKKGGVKKKGHSAINEVVTREYTISIHKCIHGMGFKKRAPLALREITEFAIKEMGTPDMRIDTSLNKTS</sequence>
<dbReference type="InterPro" id="IPR023621">
    <property type="entry name" value="Ribosomal_eL31_dom_sf"/>
</dbReference>
<dbReference type="PANTHER" id="PTHR10956:SF0">
    <property type="entry name" value="60S RIBOSOMAL PROTEIN L31"/>
    <property type="match status" value="1"/>
</dbReference>
<dbReference type="InterPro" id="IPR000054">
    <property type="entry name" value="Ribosomal_eL31"/>
</dbReference>
<gene>
    <name evidence="4" type="ORF">I79_016581</name>
</gene>
<reference evidence="5" key="1">
    <citation type="journal article" date="2011" name="Nat. Biotechnol.">
        <title>The genomic sequence of the Chinese hamster ovary (CHO)-K1 cell line.</title>
        <authorList>
            <person name="Xu X."/>
            <person name="Nagarajan H."/>
            <person name="Lewis N.E."/>
            <person name="Pan S."/>
            <person name="Cai Z."/>
            <person name="Liu X."/>
            <person name="Chen W."/>
            <person name="Xie M."/>
            <person name="Wang W."/>
            <person name="Hammond S."/>
            <person name="Andersen M.R."/>
            <person name="Neff N."/>
            <person name="Passarelli B."/>
            <person name="Koh W."/>
            <person name="Fan H.C."/>
            <person name="Wang J."/>
            <person name="Gui Y."/>
            <person name="Lee K.H."/>
            <person name="Betenbaugh M.J."/>
            <person name="Quake S.R."/>
            <person name="Famili I."/>
            <person name="Palsson B.O."/>
            <person name="Wang J."/>
        </authorList>
    </citation>
    <scope>NUCLEOTIDE SEQUENCE [LARGE SCALE GENOMIC DNA]</scope>
    <source>
        <strain evidence="5">CHO K1 cell line</strain>
    </source>
</reference>
<dbReference type="SUPFAM" id="SSF54575">
    <property type="entry name" value="Ribosomal protein L31e"/>
    <property type="match status" value="1"/>
</dbReference>
<dbReference type="GO" id="GO:0003735">
    <property type="term" value="F:structural constituent of ribosome"/>
    <property type="evidence" value="ECO:0007669"/>
    <property type="project" value="InterPro"/>
</dbReference>
<dbReference type="STRING" id="10029.G3HZS0"/>
<comment type="similarity">
    <text evidence="1">Belongs to the eukaryotic ribosomal protein eL31 family.</text>
</comment>
<protein>
    <submittedName>
        <fullName evidence="4">60S ribosomal protein L31</fullName>
    </submittedName>
</protein>
<keyword evidence="3" id="KW-0687">Ribonucleoprotein</keyword>
<dbReference type="Pfam" id="PF01198">
    <property type="entry name" value="Ribosomal_L31e"/>
    <property type="match status" value="1"/>
</dbReference>
<accession>G3HZS0</accession>
<dbReference type="PANTHER" id="PTHR10956">
    <property type="entry name" value="60S RIBOSOMAL PROTEIN L31"/>
    <property type="match status" value="1"/>
</dbReference>
<dbReference type="GO" id="GO:0022625">
    <property type="term" value="C:cytosolic large ribosomal subunit"/>
    <property type="evidence" value="ECO:0007669"/>
    <property type="project" value="TreeGrafter"/>
</dbReference>
<evidence type="ECO:0000313" key="5">
    <source>
        <dbReference type="Proteomes" id="UP000001075"/>
    </source>
</evidence>
<keyword evidence="2 4" id="KW-0689">Ribosomal protein</keyword>
<dbReference type="Proteomes" id="UP000001075">
    <property type="component" value="Unassembled WGS sequence"/>
</dbReference>
<evidence type="ECO:0000256" key="3">
    <source>
        <dbReference type="ARBA" id="ARBA00023274"/>
    </source>
</evidence>
<evidence type="ECO:0000313" key="4">
    <source>
        <dbReference type="EMBL" id="EGW05912.1"/>
    </source>
</evidence>
<dbReference type="GO" id="GO:0002181">
    <property type="term" value="P:cytoplasmic translation"/>
    <property type="evidence" value="ECO:0007669"/>
    <property type="project" value="TreeGrafter"/>
</dbReference>
<evidence type="ECO:0000256" key="1">
    <source>
        <dbReference type="ARBA" id="ARBA00010808"/>
    </source>
</evidence>
<organism evidence="4 5">
    <name type="scientific">Cricetulus griseus</name>
    <name type="common">Chinese hamster</name>
    <name type="synonym">Cricetulus barabensis griseus</name>
    <dbReference type="NCBI Taxonomy" id="10029"/>
    <lineage>
        <taxon>Eukaryota</taxon>
        <taxon>Metazoa</taxon>
        <taxon>Chordata</taxon>
        <taxon>Craniata</taxon>
        <taxon>Vertebrata</taxon>
        <taxon>Euteleostomi</taxon>
        <taxon>Mammalia</taxon>
        <taxon>Eutheria</taxon>
        <taxon>Euarchontoglires</taxon>
        <taxon>Glires</taxon>
        <taxon>Rodentia</taxon>
        <taxon>Myomorpha</taxon>
        <taxon>Muroidea</taxon>
        <taxon>Cricetidae</taxon>
        <taxon>Cricetinae</taxon>
        <taxon>Cricetulus</taxon>
    </lineage>
</organism>
<proteinExistence type="inferred from homology"/>
<evidence type="ECO:0000256" key="2">
    <source>
        <dbReference type="ARBA" id="ARBA00022980"/>
    </source>
</evidence>
<dbReference type="SMART" id="SM01380">
    <property type="entry name" value="Ribosomal_L31e"/>
    <property type="match status" value="1"/>
</dbReference>
<dbReference type="InParanoid" id="G3HZS0"/>
<dbReference type="Gene3D" id="3.10.440.10">
    <property type="match status" value="1"/>
</dbReference>
<dbReference type="AlphaFoldDB" id="G3HZS0"/>